<dbReference type="PANTHER" id="PTHR33103">
    <property type="entry name" value="OS01G0153900 PROTEIN"/>
    <property type="match status" value="1"/>
</dbReference>
<dbReference type="EMBL" id="JAINDJ010000003">
    <property type="protein sequence ID" value="KAG9453681.1"/>
    <property type="molecule type" value="Genomic_DNA"/>
</dbReference>
<organism evidence="1 2">
    <name type="scientific">Aristolochia fimbriata</name>
    <name type="common">White veined hardy Dutchman's pipe vine</name>
    <dbReference type="NCBI Taxonomy" id="158543"/>
    <lineage>
        <taxon>Eukaryota</taxon>
        <taxon>Viridiplantae</taxon>
        <taxon>Streptophyta</taxon>
        <taxon>Embryophyta</taxon>
        <taxon>Tracheophyta</taxon>
        <taxon>Spermatophyta</taxon>
        <taxon>Magnoliopsida</taxon>
        <taxon>Magnoliidae</taxon>
        <taxon>Piperales</taxon>
        <taxon>Aristolochiaceae</taxon>
        <taxon>Aristolochia</taxon>
    </lineage>
</organism>
<dbReference type="Pfam" id="PF05056">
    <property type="entry name" value="DUF674"/>
    <property type="match status" value="1"/>
</dbReference>
<dbReference type="Proteomes" id="UP000825729">
    <property type="component" value="Unassembled WGS sequence"/>
</dbReference>
<dbReference type="AlphaFoldDB" id="A0AAV7EYY0"/>
<evidence type="ECO:0000313" key="2">
    <source>
        <dbReference type="Proteomes" id="UP000825729"/>
    </source>
</evidence>
<keyword evidence="2" id="KW-1185">Reference proteome</keyword>
<evidence type="ECO:0008006" key="3">
    <source>
        <dbReference type="Google" id="ProtNLM"/>
    </source>
</evidence>
<proteinExistence type="predicted"/>
<accession>A0AAV7EYY0</accession>
<evidence type="ECO:0000313" key="1">
    <source>
        <dbReference type="EMBL" id="KAG9453681.1"/>
    </source>
</evidence>
<gene>
    <name evidence="1" type="ORF">H6P81_006585</name>
</gene>
<protein>
    <recommendedName>
        <fullName evidence="3">DUF674 domain-containing protein</fullName>
    </recommendedName>
</protein>
<dbReference type="PANTHER" id="PTHR33103:SF19">
    <property type="entry name" value="OS09G0544700 PROTEIN"/>
    <property type="match status" value="1"/>
</dbReference>
<reference evidence="1 2" key="1">
    <citation type="submission" date="2021-07" db="EMBL/GenBank/DDBJ databases">
        <title>The Aristolochia fimbriata genome: insights into angiosperm evolution, floral development and chemical biosynthesis.</title>
        <authorList>
            <person name="Jiao Y."/>
        </authorList>
    </citation>
    <scope>NUCLEOTIDE SEQUENCE [LARGE SCALE GENOMIC DNA]</scope>
    <source>
        <strain evidence="1">IBCAS-2021</strain>
        <tissue evidence="1">Leaf</tissue>
    </source>
</reference>
<comment type="caution">
    <text evidence="1">The sequence shown here is derived from an EMBL/GenBank/DDBJ whole genome shotgun (WGS) entry which is preliminary data.</text>
</comment>
<dbReference type="InterPro" id="IPR007750">
    <property type="entry name" value="DUF674"/>
</dbReference>
<name>A0AAV7EYY0_ARIFI</name>
<sequence length="241" mass="26545">MASKLSLKLLILKSQKKVLPAEADKGFIDFVFSLMALPVGSIIRLLKKQQMVGCIGNIYQSVENLNETYVESDYNKDFLLNPSSALPRSGFSSPLLLENRSSQSSKTYYTCICNNGYTSTHVDQIYLSHKVGTVCRTCRHSMQTQCVFVDSDSTNTEALESGGFVKGVVTYTIMDDLTVSPMSSISNITLLNKFQVADLADLEEKMVDVEVKERVVLASLSLLLDVKSRSTALHATNSTDS</sequence>